<dbReference type="InterPro" id="IPR029058">
    <property type="entry name" value="AB_hydrolase_fold"/>
</dbReference>
<dbReference type="Gene3D" id="3.40.50.1820">
    <property type="entry name" value="alpha/beta hydrolase"/>
    <property type="match status" value="2"/>
</dbReference>
<organism evidence="1 2">
    <name type="scientific">Rhodococcus gannanensis</name>
    <dbReference type="NCBI Taxonomy" id="1960308"/>
    <lineage>
        <taxon>Bacteria</taxon>
        <taxon>Bacillati</taxon>
        <taxon>Actinomycetota</taxon>
        <taxon>Actinomycetes</taxon>
        <taxon>Mycobacteriales</taxon>
        <taxon>Nocardiaceae</taxon>
        <taxon>Rhodococcus</taxon>
    </lineage>
</organism>
<dbReference type="Proteomes" id="UP001597286">
    <property type="component" value="Unassembled WGS sequence"/>
</dbReference>
<dbReference type="EMBL" id="JBHUFB010000013">
    <property type="protein sequence ID" value="MFD1814022.1"/>
    <property type="molecule type" value="Genomic_DNA"/>
</dbReference>
<proteinExistence type="predicted"/>
<comment type="caution">
    <text evidence="1">The sequence shown here is derived from an EMBL/GenBank/DDBJ whole genome shotgun (WGS) entry which is preliminary data.</text>
</comment>
<protein>
    <submittedName>
        <fullName evidence="1">Alpha/beta fold hydrolase</fullName>
    </submittedName>
</protein>
<evidence type="ECO:0000313" key="1">
    <source>
        <dbReference type="EMBL" id="MFD1814022.1"/>
    </source>
</evidence>
<keyword evidence="2" id="KW-1185">Reference proteome</keyword>
<reference evidence="2" key="1">
    <citation type="journal article" date="2019" name="Int. J. Syst. Evol. Microbiol.">
        <title>The Global Catalogue of Microorganisms (GCM) 10K type strain sequencing project: providing services to taxonomists for standard genome sequencing and annotation.</title>
        <authorList>
            <consortium name="The Broad Institute Genomics Platform"/>
            <consortium name="The Broad Institute Genome Sequencing Center for Infectious Disease"/>
            <person name="Wu L."/>
            <person name="Ma J."/>
        </authorList>
    </citation>
    <scope>NUCLEOTIDE SEQUENCE [LARGE SCALE GENOMIC DNA]</scope>
    <source>
        <strain evidence="2">DT72</strain>
    </source>
</reference>
<dbReference type="GO" id="GO:0016787">
    <property type="term" value="F:hydrolase activity"/>
    <property type="evidence" value="ECO:0007669"/>
    <property type="project" value="UniProtKB-KW"/>
</dbReference>
<dbReference type="Pfam" id="PF03583">
    <property type="entry name" value="LIP"/>
    <property type="match status" value="1"/>
</dbReference>
<dbReference type="PANTHER" id="PTHR34853:SF1">
    <property type="entry name" value="LIPASE 5"/>
    <property type="match status" value="1"/>
</dbReference>
<accession>A0ABW4P683</accession>
<gene>
    <name evidence="1" type="ORF">ACFSJG_17545</name>
</gene>
<dbReference type="SUPFAM" id="SSF53474">
    <property type="entry name" value="alpha/beta-Hydrolases"/>
    <property type="match status" value="1"/>
</dbReference>
<name>A0ABW4P683_9NOCA</name>
<evidence type="ECO:0000313" key="2">
    <source>
        <dbReference type="Proteomes" id="UP001597286"/>
    </source>
</evidence>
<dbReference type="PIRSF" id="PIRSF029171">
    <property type="entry name" value="Esterase_LipA"/>
    <property type="match status" value="1"/>
</dbReference>
<sequence>MSSRGTGKPMGRGDSRRVLAGIAAGVLAVVGTIAAVVVIRVGGDAVDEKGLAQFYEQPPNAADGAPGTLVRHEGLAGTPAASKAWRIMYRSTDLNGVPIVVTGTVVTPLGPPPPGGRTVLAWGHPTTGTAPECAPSHGFDPFVGIEGLRLLLDRGYTVVATDYAGMGTTGPDSYLVGVTAAHTMLDAVRAATAIPEAEAGTSVVLWGHSQGGQAALFTAEQAGSYAPELSVKAVAVAAPAADLTALMRTHLDDISGVTIGSYAFTAYASVYGDSVPGARIEDVLTPAALGVVPIMNELCLLTNIDELHRIGQPLVGDFTRVDPTTTQPWQGLLEQNSAGGAAFGAPLFVAQGDHDELVVPTDTDGFVAHERGIGIDVTYEKVPDATHATIAYLALPSLMEWLDRVGH</sequence>
<keyword evidence="1" id="KW-0378">Hydrolase</keyword>
<dbReference type="RefSeq" id="WP_378486525.1">
    <property type="nucleotide sequence ID" value="NZ_JBHUFB010000013.1"/>
</dbReference>
<dbReference type="InterPro" id="IPR005152">
    <property type="entry name" value="Lipase_secreted"/>
</dbReference>
<dbReference type="PANTHER" id="PTHR34853">
    <property type="match status" value="1"/>
</dbReference>